<dbReference type="Pfam" id="PF00188">
    <property type="entry name" value="CAP"/>
    <property type="match status" value="1"/>
</dbReference>
<sequence length="181" mass="19953">MIRQTAVGLAIGSVIFASGLASEPLPSHSSTQIGTHKHKSLSLSSQEHSYNNFNLSVLEKSVFQKINQYRASKGLPTLKLDNKISQQARIHSQNMAKWKVPFSHSGFEKRVKAIPLTYTSAAENLAFNQGYDDPAVEAMDGWIKSPSHLKNIVGNYDLTGIGVAVNDDGEVYLTQIFLRSY</sequence>
<accession>A0A0V7ZFP8</accession>
<reference evidence="3 4" key="1">
    <citation type="journal article" date="2015" name="Genome Announc.">
        <title>Draft Genome of the Euendolithic (true boring) Cyanobacterium Mastigocoleus testarum strain BC008.</title>
        <authorList>
            <person name="Guida B.S."/>
            <person name="Garcia-Pichel F."/>
        </authorList>
    </citation>
    <scope>NUCLEOTIDE SEQUENCE [LARGE SCALE GENOMIC DNA]</scope>
    <source>
        <strain evidence="3 4">BC008</strain>
    </source>
</reference>
<dbReference type="EMBL" id="LMTZ01000147">
    <property type="protein sequence ID" value="KST62939.1"/>
    <property type="molecule type" value="Genomic_DNA"/>
</dbReference>
<dbReference type="InterPro" id="IPR035940">
    <property type="entry name" value="CAP_sf"/>
</dbReference>
<dbReference type="RefSeq" id="WP_027845919.1">
    <property type="nucleotide sequence ID" value="NZ_LMTZ01000145.1"/>
</dbReference>
<dbReference type="SUPFAM" id="SSF55797">
    <property type="entry name" value="PR-1-like"/>
    <property type="match status" value="1"/>
</dbReference>
<dbReference type="PANTHER" id="PTHR31157:SF1">
    <property type="entry name" value="SCP DOMAIN-CONTAINING PROTEIN"/>
    <property type="match status" value="1"/>
</dbReference>
<dbReference type="Gene3D" id="3.40.33.10">
    <property type="entry name" value="CAP"/>
    <property type="match status" value="1"/>
</dbReference>
<dbReference type="Proteomes" id="UP000053372">
    <property type="component" value="Unassembled WGS sequence"/>
</dbReference>
<proteinExistence type="predicted"/>
<gene>
    <name evidence="2" type="ORF">BC008_11510</name>
    <name evidence="3" type="ORF">BC008_11985</name>
</gene>
<comment type="caution">
    <text evidence="3">The sequence shown here is derived from an EMBL/GenBank/DDBJ whole genome shotgun (WGS) entry which is preliminary data.</text>
</comment>
<dbReference type="CDD" id="cd05379">
    <property type="entry name" value="CAP_bacterial"/>
    <property type="match status" value="1"/>
</dbReference>
<dbReference type="OrthoDB" id="68195at2"/>
<dbReference type="InterPro" id="IPR014044">
    <property type="entry name" value="CAP_dom"/>
</dbReference>
<dbReference type="EMBL" id="LMTZ01000145">
    <property type="protein sequence ID" value="KST63030.1"/>
    <property type="molecule type" value="Genomic_DNA"/>
</dbReference>
<keyword evidence="4" id="KW-1185">Reference proteome</keyword>
<evidence type="ECO:0000313" key="2">
    <source>
        <dbReference type="EMBL" id="KST62939.1"/>
    </source>
</evidence>
<feature type="domain" description="SCP" evidence="1">
    <location>
        <begin position="64"/>
        <end position="177"/>
    </location>
</feature>
<evidence type="ECO:0000313" key="3">
    <source>
        <dbReference type="EMBL" id="KST63030.1"/>
    </source>
</evidence>
<dbReference type="AlphaFoldDB" id="A0A0V7ZFP8"/>
<evidence type="ECO:0000259" key="1">
    <source>
        <dbReference type="Pfam" id="PF00188"/>
    </source>
</evidence>
<dbReference type="PANTHER" id="PTHR31157">
    <property type="entry name" value="SCP DOMAIN-CONTAINING PROTEIN"/>
    <property type="match status" value="1"/>
</dbReference>
<protein>
    <submittedName>
        <fullName evidence="3">Alkaline phosphatase</fullName>
    </submittedName>
</protein>
<organism evidence="3 4">
    <name type="scientific">Mastigocoleus testarum BC008</name>
    <dbReference type="NCBI Taxonomy" id="371196"/>
    <lineage>
        <taxon>Bacteria</taxon>
        <taxon>Bacillati</taxon>
        <taxon>Cyanobacteriota</taxon>
        <taxon>Cyanophyceae</taxon>
        <taxon>Nostocales</taxon>
        <taxon>Hapalosiphonaceae</taxon>
        <taxon>Mastigocoleus</taxon>
    </lineage>
</organism>
<evidence type="ECO:0000313" key="4">
    <source>
        <dbReference type="Proteomes" id="UP000053372"/>
    </source>
</evidence>
<name>A0A0V7ZFP8_9CYAN</name>